<dbReference type="KEGG" id="pste:PSTEL_19635"/>
<dbReference type="PANTHER" id="PTHR40040:SF1">
    <property type="entry name" value="MEMBRANE PROTEIN"/>
    <property type="match status" value="1"/>
</dbReference>
<dbReference type="PANTHER" id="PTHR40040">
    <property type="entry name" value="SMALL HYDROPHOBIC PROTEIN-RELATED"/>
    <property type="match status" value="1"/>
</dbReference>
<protein>
    <recommendedName>
        <fullName evidence="5">DUF4190 domain-containing protein</fullName>
    </recommendedName>
</protein>
<gene>
    <name evidence="3" type="ORF">PSTEL_19635</name>
</gene>
<dbReference type="Proteomes" id="UP000029507">
    <property type="component" value="Chromosome"/>
</dbReference>
<feature type="compositionally biased region" description="Basic and acidic residues" evidence="1">
    <location>
        <begin position="1"/>
        <end position="12"/>
    </location>
</feature>
<evidence type="ECO:0000256" key="1">
    <source>
        <dbReference type="SAM" id="MobiDB-lite"/>
    </source>
</evidence>
<keyword evidence="2" id="KW-1133">Transmembrane helix</keyword>
<keyword evidence="2" id="KW-0472">Membrane</keyword>
<evidence type="ECO:0000256" key="2">
    <source>
        <dbReference type="SAM" id="Phobius"/>
    </source>
</evidence>
<dbReference type="AlphaFoldDB" id="A0A089LXY7"/>
<evidence type="ECO:0008006" key="5">
    <source>
        <dbReference type="Google" id="ProtNLM"/>
    </source>
</evidence>
<feature type="region of interest" description="Disordered" evidence="1">
    <location>
        <begin position="1"/>
        <end position="58"/>
    </location>
</feature>
<evidence type="ECO:0000313" key="4">
    <source>
        <dbReference type="Proteomes" id="UP000029507"/>
    </source>
</evidence>
<feature type="compositionally biased region" description="Basic and acidic residues" evidence="1">
    <location>
        <begin position="22"/>
        <end position="37"/>
    </location>
</feature>
<keyword evidence="2" id="KW-0812">Transmembrane</keyword>
<reference evidence="3 4" key="1">
    <citation type="submission" date="2014-08" db="EMBL/GenBank/DDBJ databases">
        <title>Comparative genomics of the Paenibacillus odorifer group.</title>
        <authorList>
            <person name="den Bakker H.C."/>
            <person name="Tsai Y.-C."/>
            <person name="Martin N."/>
            <person name="Korlach J."/>
            <person name="Wiedmann M."/>
        </authorList>
    </citation>
    <scope>NUCLEOTIDE SEQUENCE [LARGE SCALE GENOMIC DNA]</scope>
    <source>
        <strain evidence="3 4">DSM 14472</strain>
    </source>
</reference>
<evidence type="ECO:0000313" key="3">
    <source>
        <dbReference type="EMBL" id="AIQ64995.1"/>
    </source>
</evidence>
<feature type="transmembrane region" description="Helical" evidence="2">
    <location>
        <begin position="68"/>
        <end position="97"/>
    </location>
</feature>
<name>A0A089LXY7_9BACL</name>
<dbReference type="OrthoDB" id="1754157at2"/>
<dbReference type="RefSeq" id="WP_038697705.1">
    <property type="nucleotide sequence ID" value="NZ_CP009286.1"/>
</dbReference>
<dbReference type="InterPro" id="IPR055338">
    <property type="entry name" value="YqfX-like"/>
</dbReference>
<keyword evidence="4" id="KW-1185">Reference proteome</keyword>
<feature type="transmembrane region" description="Helical" evidence="2">
    <location>
        <begin position="104"/>
        <end position="126"/>
    </location>
</feature>
<sequence length="127" mass="14026">MDNEQRGTEPVRSRRKKIMIRPRTDYPRKSPEHREEYAAEVSPVPVRDRSPEVQGAADNDDAYKSVGYAAVGLGLASLFIWPIILGPLAAVLGYYAYNNGRKTAGAWGLGLGIVAVLSYFVMIPFAR</sequence>
<organism evidence="3 4">
    <name type="scientific">Paenibacillus stellifer</name>
    <dbReference type="NCBI Taxonomy" id="169760"/>
    <lineage>
        <taxon>Bacteria</taxon>
        <taxon>Bacillati</taxon>
        <taxon>Bacillota</taxon>
        <taxon>Bacilli</taxon>
        <taxon>Bacillales</taxon>
        <taxon>Paenibacillaceae</taxon>
        <taxon>Paenibacillus</taxon>
    </lineage>
</organism>
<dbReference type="EMBL" id="CP009286">
    <property type="protein sequence ID" value="AIQ64995.1"/>
    <property type="molecule type" value="Genomic_DNA"/>
</dbReference>
<proteinExistence type="predicted"/>
<accession>A0A089LXY7</accession>
<dbReference type="STRING" id="169760.PSTEL_19635"/>
<dbReference type="HOGENOM" id="CLU_129144_0_0_9"/>